<evidence type="ECO:0000313" key="2">
    <source>
        <dbReference type="EMBL" id="MCV9928943.1"/>
    </source>
</evidence>
<keyword evidence="1" id="KW-0472">Membrane</keyword>
<keyword evidence="1" id="KW-1133">Transmembrane helix</keyword>
<evidence type="ECO:0000313" key="3">
    <source>
        <dbReference type="Proteomes" id="UP001151079"/>
    </source>
</evidence>
<protein>
    <submittedName>
        <fullName evidence="2">Uncharacterized protein</fullName>
    </submittedName>
</protein>
<dbReference type="RefSeq" id="WP_264207050.1">
    <property type="nucleotide sequence ID" value="NZ_JAOZEW010000016.1"/>
</dbReference>
<gene>
    <name evidence="2" type="ORF">OIU83_14830</name>
</gene>
<dbReference type="EMBL" id="JAOZEW010000016">
    <property type="protein sequence ID" value="MCV9928943.1"/>
    <property type="molecule type" value="Genomic_DNA"/>
</dbReference>
<feature type="transmembrane region" description="Helical" evidence="1">
    <location>
        <begin position="56"/>
        <end position="74"/>
    </location>
</feature>
<keyword evidence="1" id="KW-0812">Transmembrane</keyword>
<evidence type="ECO:0000256" key="1">
    <source>
        <dbReference type="SAM" id="Phobius"/>
    </source>
</evidence>
<dbReference type="Proteomes" id="UP001151079">
    <property type="component" value="Unassembled WGS sequence"/>
</dbReference>
<dbReference type="AlphaFoldDB" id="A0A9X2ZJV1"/>
<feature type="transmembrane region" description="Helical" evidence="1">
    <location>
        <begin position="6"/>
        <end position="35"/>
    </location>
</feature>
<reference evidence="2" key="1">
    <citation type="submission" date="2022-10" db="EMBL/GenBank/DDBJ databases">
        <title>Two novel species of Flavobacterium.</title>
        <authorList>
            <person name="Liu Q."/>
            <person name="Xin Y.-H."/>
        </authorList>
    </citation>
    <scope>NUCLEOTIDE SEQUENCE</scope>
    <source>
        <strain evidence="2">LS1R49</strain>
    </source>
</reference>
<sequence>HYFAFIFYSFLNALITYLLRFVIFCCFLALLGTLGRLPCFTLGFTGFLTKSQRHKVAFTVFNIVFLLDFVTPSPDSSKNPRPFSFKKDKIVADSRK</sequence>
<keyword evidence="3" id="KW-1185">Reference proteome</keyword>
<accession>A0A9X2ZJV1</accession>
<name>A0A9X2ZJV1_9FLAO</name>
<feature type="non-terminal residue" evidence="2">
    <location>
        <position position="1"/>
    </location>
</feature>
<organism evidence="2 3">
    <name type="scientific">Flavobacterium shii</name>
    <dbReference type="NCBI Taxonomy" id="2987687"/>
    <lineage>
        <taxon>Bacteria</taxon>
        <taxon>Pseudomonadati</taxon>
        <taxon>Bacteroidota</taxon>
        <taxon>Flavobacteriia</taxon>
        <taxon>Flavobacteriales</taxon>
        <taxon>Flavobacteriaceae</taxon>
        <taxon>Flavobacterium</taxon>
    </lineage>
</organism>
<comment type="caution">
    <text evidence="2">The sequence shown here is derived from an EMBL/GenBank/DDBJ whole genome shotgun (WGS) entry which is preliminary data.</text>
</comment>
<proteinExistence type="predicted"/>